<dbReference type="AlphaFoldDB" id="A0A3A6PHP3"/>
<evidence type="ECO:0000256" key="6">
    <source>
        <dbReference type="ARBA" id="ARBA00023053"/>
    </source>
</evidence>
<feature type="transmembrane region" description="Helical" evidence="10">
    <location>
        <begin position="183"/>
        <end position="204"/>
    </location>
</feature>
<name>A0A3A6PHP3_9BACL</name>
<feature type="transmembrane region" description="Helical" evidence="10">
    <location>
        <begin position="378"/>
        <end position="400"/>
    </location>
</feature>
<keyword evidence="11" id="KW-0175">Coiled coil</keyword>
<keyword evidence="7 10" id="KW-0406">Ion transport</keyword>
<dbReference type="GO" id="GO:0015385">
    <property type="term" value="F:sodium:proton antiporter activity"/>
    <property type="evidence" value="ECO:0007669"/>
    <property type="project" value="InterPro"/>
</dbReference>
<feature type="transmembrane region" description="Helical" evidence="10">
    <location>
        <begin position="84"/>
        <end position="107"/>
    </location>
</feature>
<evidence type="ECO:0000259" key="12">
    <source>
        <dbReference type="Pfam" id="PF00999"/>
    </source>
</evidence>
<keyword evidence="8 10" id="KW-0472">Membrane</keyword>
<comment type="function">
    <text evidence="10">Na(+)/H(+) antiporter that extrudes sodium in exchange for external protons.</text>
</comment>
<dbReference type="GO" id="GO:0098719">
    <property type="term" value="P:sodium ion import across plasma membrane"/>
    <property type="evidence" value="ECO:0007669"/>
    <property type="project" value="TreeGrafter"/>
</dbReference>
<evidence type="ECO:0000256" key="10">
    <source>
        <dbReference type="RuleBase" id="RU366002"/>
    </source>
</evidence>
<proteinExistence type="inferred from homology"/>
<evidence type="ECO:0000313" key="14">
    <source>
        <dbReference type="Proteomes" id="UP000267798"/>
    </source>
</evidence>
<feature type="transmembrane region" description="Helical" evidence="10">
    <location>
        <begin position="274"/>
        <end position="291"/>
    </location>
</feature>
<dbReference type="Pfam" id="PF00999">
    <property type="entry name" value="Na_H_Exchanger"/>
    <property type="match status" value="1"/>
</dbReference>
<evidence type="ECO:0000256" key="7">
    <source>
        <dbReference type="ARBA" id="ARBA00023065"/>
    </source>
</evidence>
<evidence type="ECO:0000313" key="13">
    <source>
        <dbReference type="EMBL" id="RJX40575.1"/>
    </source>
</evidence>
<evidence type="ECO:0000256" key="5">
    <source>
        <dbReference type="ARBA" id="ARBA00022989"/>
    </source>
</evidence>
<feature type="transmembrane region" description="Helical" evidence="10">
    <location>
        <begin position="27"/>
        <end position="46"/>
    </location>
</feature>
<comment type="similarity">
    <text evidence="10">Belongs to the monovalent cation:proton antiporter 1 (CPA1) transporter (TC 2.A.36) family.</text>
</comment>
<evidence type="ECO:0000256" key="2">
    <source>
        <dbReference type="ARBA" id="ARBA00022448"/>
    </source>
</evidence>
<evidence type="ECO:0000256" key="8">
    <source>
        <dbReference type="ARBA" id="ARBA00023136"/>
    </source>
</evidence>
<dbReference type="NCBIfam" id="TIGR00831">
    <property type="entry name" value="a_cpa1"/>
    <property type="match status" value="1"/>
</dbReference>
<sequence>MELFLLVFIMIGFIGLSNVLNRFVPFIPIPLIQIALGMAIALTPLAEHLELNPELFFVLFIAPLLFNDGRRTPRNELWQLRAPILLMALGLVLATVLVAGPFIHWLIPDIPLAAAFALAAILSPTDAVAVGSLAGRIRLPSSIMRLLEGEALMNDASGLVAFKFAIAAAVTGEFSAARATVSFFLIAIGGLAVGAIMAFLIIWLRVYLRRLGMEDVTVHMLIMILTPFLIYLVSEELGVSGILAVVAAGIVHAIERDRLQAATAELRIVSESTWTVILFILNGLVFVLLGLEVPSVASVIIENEAYPNGIVIGYTLLITAILLLLRFVWVYLFASGRRLRDALLTSLSGVRGAVTLAGAFSIPLIVSGGTPFPERDLIICLSAGVILLTLILASALLPVLSRDTKAELEALEGYSENQAQMKVLKAGLKTVRDHMNDENRAAALTIMNQYQQELQWLKGREQGSFADIQKKTVEMRLLALRAEAKTVRRELEQGEINEEVAGICQYALKQTEVALTNRLKFMFSAVLFTIRHFIKKSLYPGRKPKWTKEGLEQYKEIKLQCIHNAVDEIKACTDDTNRAAAMSVISHYRQIEEMLQSDEFRASMNEELQEQKKELQAKAIQSERNVVQALYEQGDIDRSMTGKLHMFINYREASLFENETMES</sequence>
<evidence type="ECO:0000256" key="3">
    <source>
        <dbReference type="ARBA" id="ARBA00022475"/>
    </source>
</evidence>
<keyword evidence="5 10" id="KW-1133">Transmembrane helix</keyword>
<dbReference type="InterPro" id="IPR006153">
    <property type="entry name" value="Cation/H_exchanger_TM"/>
</dbReference>
<keyword evidence="6 10" id="KW-0915">Sodium</keyword>
<keyword evidence="2 10" id="KW-0813">Transport</keyword>
<dbReference type="Proteomes" id="UP000267798">
    <property type="component" value="Unassembled WGS sequence"/>
</dbReference>
<keyword evidence="14" id="KW-1185">Reference proteome</keyword>
<feature type="transmembrane region" description="Helical" evidence="10">
    <location>
        <begin position="113"/>
        <end position="135"/>
    </location>
</feature>
<dbReference type="PANTHER" id="PTHR10110">
    <property type="entry name" value="SODIUM/HYDROGEN EXCHANGER"/>
    <property type="match status" value="1"/>
</dbReference>
<dbReference type="PANTHER" id="PTHR10110:SF86">
    <property type="entry name" value="SODIUM_HYDROGEN EXCHANGER 7"/>
    <property type="match status" value="1"/>
</dbReference>
<feature type="transmembrane region" description="Helical" evidence="10">
    <location>
        <begin position="156"/>
        <end position="177"/>
    </location>
</feature>
<keyword evidence="9 10" id="KW-0739">Sodium transport</keyword>
<feature type="transmembrane region" description="Helical" evidence="10">
    <location>
        <begin position="344"/>
        <end position="366"/>
    </location>
</feature>
<comment type="caution">
    <text evidence="13">The sequence shown here is derived from an EMBL/GenBank/DDBJ whole genome shotgun (WGS) entry which is preliminary data.</text>
</comment>
<evidence type="ECO:0000256" key="9">
    <source>
        <dbReference type="ARBA" id="ARBA00023201"/>
    </source>
</evidence>
<dbReference type="GO" id="GO:0005886">
    <property type="term" value="C:plasma membrane"/>
    <property type="evidence" value="ECO:0007669"/>
    <property type="project" value="UniProtKB-SubCell"/>
</dbReference>
<protein>
    <submittedName>
        <fullName evidence="13">Na+/H+ antiporter</fullName>
    </submittedName>
</protein>
<keyword evidence="10" id="KW-0050">Antiport</keyword>
<dbReference type="RefSeq" id="WP_120106248.1">
    <property type="nucleotide sequence ID" value="NZ_QXQB01000001.1"/>
</dbReference>
<evidence type="ECO:0000256" key="1">
    <source>
        <dbReference type="ARBA" id="ARBA00004651"/>
    </source>
</evidence>
<feature type="coiled-coil region" evidence="11">
    <location>
        <begin position="470"/>
        <end position="497"/>
    </location>
</feature>
<evidence type="ECO:0000256" key="11">
    <source>
        <dbReference type="SAM" id="Coils"/>
    </source>
</evidence>
<evidence type="ECO:0000256" key="4">
    <source>
        <dbReference type="ARBA" id="ARBA00022692"/>
    </source>
</evidence>
<dbReference type="InterPro" id="IPR004705">
    <property type="entry name" value="Cation/H_exchanger_CPA1_bac"/>
</dbReference>
<dbReference type="OrthoDB" id="9809206at2"/>
<organism evidence="13 14">
    <name type="scientific">Paenibacillus pinisoli</name>
    <dbReference type="NCBI Taxonomy" id="1276110"/>
    <lineage>
        <taxon>Bacteria</taxon>
        <taxon>Bacillati</taxon>
        <taxon>Bacillota</taxon>
        <taxon>Bacilli</taxon>
        <taxon>Bacillales</taxon>
        <taxon>Paenibacillaceae</taxon>
        <taxon>Paenibacillus</taxon>
    </lineage>
</organism>
<accession>A0A3A6PHP3</accession>
<feature type="transmembrane region" description="Helical" evidence="10">
    <location>
        <begin position="311"/>
        <end position="332"/>
    </location>
</feature>
<dbReference type="Gene3D" id="6.10.140.1330">
    <property type="match status" value="1"/>
</dbReference>
<dbReference type="GO" id="GO:0015386">
    <property type="term" value="F:potassium:proton antiporter activity"/>
    <property type="evidence" value="ECO:0007669"/>
    <property type="project" value="TreeGrafter"/>
</dbReference>
<dbReference type="EMBL" id="QXQB01000001">
    <property type="protein sequence ID" value="RJX40575.1"/>
    <property type="molecule type" value="Genomic_DNA"/>
</dbReference>
<feature type="transmembrane region" description="Helical" evidence="10">
    <location>
        <begin position="216"/>
        <end position="232"/>
    </location>
</feature>
<comment type="subcellular location">
    <subcellularLocation>
        <location evidence="1 10">Cell membrane</location>
        <topology evidence="1 10">Multi-pass membrane protein</topology>
    </subcellularLocation>
</comment>
<keyword evidence="4 10" id="KW-0812">Transmembrane</keyword>
<gene>
    <name evidence="13" type="ORF">D3P09_00705</name>
</gene>
<feature type="transmembrane region" description="Helical" evidence="10">
    <location>
        <begin position="238"/>
        <end position="254"/>
    </location>
</feature>
<reference evidence="13 14" key="1">
    <citation type="submission" date="2018-09" db="EMBL/GenBank/DDBJ databases">
        <title>Paenibacillus aracenensis nov. sp. isolated from a cave in southern Spain.</title>
        <authorList>
            <person name="Jurado V."/>
            <person name="Gutierrez-Patricio S."/>
            <person name="Gonzalez-Pimentel J.L."/>
            <person name="Miller A.Z."/>
            <person name="Laiz L."/>
            <person name="Saiz-Jimenez C."/>
        </authorList>
    </citation>
    <scope>NUCLEOTIDE SEQUENCE [LARGE SCALE GENOMIC DNA]</scope>
    <source>
        <strain evidence="13 14">JCM 19203</strain>
    </source>
</reference>
<keyword evidence="3 10" id="KW-1003">Cell membrane</keyword>
<dbReference type="InterPro" id="IPR018422">
    <property type="entry name" value="Cation/H_exchanger_CPA1"/>
</dbReference>
<dbReference type="GO" id="GO:0051453">
    <property type="term" value="P:regulation of intracellular pH"/>
    <property type="evidence" value="ECO:0007669"/>
    <property type="project" value="TreeGrafter"/>
</dbReference>
<feature type="domain" description="Cation/H+ exchanger transmembrane" evidence="12">
    <location>
        <begin position="17"/>
        <end position="398"/>
    </location>
</feature>